<gene>
    <name evidence="1" type="ORF">ACFSDB_01155</name>
</gene>
<dbReference type="RefSeq" id="WP_204891474.1">
    <property type="nucleotide sequence ID" value="NZ_JBHUFW010000002.1"/>
</dbReference>
<dbReference type="InterPro" id="IPR014710">
    <property type="entry name" value="RmlC-like_jellyroll"/>
</dbReference>
<dbReference type="SUPFAM" id="SSF51182">
    <property type="entry name" value="RmlC-like cupins"/>
    <property type="match status" value="1"/>
</dbReference>
<dbReference type="InterPro" id="IPR007247">
    <property type="entry name" value="Ureidogly_lyase"/>
</dbReference>
<keyword evidence="2" id="KW-1185">Reference proteome</keyword>
<dbReference type="Gene3D" id="2.60.120.10">
    <property type="entry name" value="Jelly Rolls"/>
    <property type="match status" value="1"/>
</dbReference>
<proteinExistence type="predicted"/>
<accession>A0ABW4QD52</accession>
<evidence type="ECO:0000313" key="1">
    <source>
        <dbReference type="EMBL" id="MFD1861509.1"/>
    </source>
</evidence>
<reference evidence="2" key="1">
    <citation type="journal article" date="2019" name="Int. J. Syst. Evol. Microbiol.">
        <title>The Global Catalogue of Microorganisms (GCM) 10K type strain sequencing project: providing services to taxonomists for standard genome sequencing and annotation.</title>
        <authorList>
            <consortium name="The Broad Institute Genomics Platform"/>
            <consortium name="The Broad Institute Genome Sequencing Center for Infectious Disease"/>
            <person name="Wu L."/>
            <person name="Ma J."/>
        </authorList>
    </citation>
    <scope>NUCLEOTIDE SEQUENCE [LARGE SCALE GENOMIC DNA]</scope>
    <source>
        <strain evidence="2">CGMCC 1.15475</strain>
    </source>
</reference>
<dbReference type="Proteomes" id="UP001597273">
    <property type="component" value="Unassembled WGS sequence"/>
</dbReference>
<dbReference type="InterPro" id="IPR011051">
    <property type="entry name" value="RmlC_Cupin_sf"/>
</dbReference>
<dbReference type="EC" id="4.3.2.3" evidence="1"/>
<evidence type="ECO:0000313" key="2">
    <source>
        <dbReference type="Proteomes" id="UP001597273"/>
    </source>
</evidence>
<sequence>MKSPIKRITVENFSKYGGVLGEGGETGFKVFFDEDEKVGWRLAVSTFENTTIKKLARHPNTVESFSPLQGVSVFCVADSEVPGEVDAFLLDRPIYIRKNIWHGTMALTEQAVLSICENSYVESEEYELENPFEVLVTGGV</sequence>
<organism evidence="1 2">
    <name type="scientific">Planococcus chinensis</name>
    <dbReference type="NCBI Taxonomy" id="272917"/>
    <lineage>
        <taxon>Bacteria</taxon>
        <taxon>Bacillati</taxon>
        <taxon>Bacillota</taxon>
        <taxon>Bacilli</taxon>
        <taxon>Bacillales</taxon>
        <taxon>Caryophanaceae</taxon>
        <taxon>Planococcus</taxon>
    </lineage>
</organism>
<keyword evidence="1" id="KW-0456">Lyase</keyword>
<dbReference type="Pfam" id="PF04115">
    <property type="entry name" value="Ureidogly_lyase"/>
    <property type="match status" value="1"/>
</dbReference>
<dbReference type="EMBL" id="JBHUFW010000002">
    <property type="protein sequence ID" value="MFD1861509.1"/>
    <property type="molecule type" value="Genomic_DNA"/>
</dbReference>
<comment type="caution">
    <text evidence="1">The sequence shown here is derived from an EMBL/GenBank/DDBJ whole genome shotgun (WGS) entry which is preliminary data.</text>
</comment>
<dbReference type="GO" id="GO:0050385">
    <property type="term" value="F:ureidoglycolate lyase activity"/>
    <property type="evidence" value="ECO:0007669"/>
    <property type="project" value="UniProtKB-EC"/>
</dbReference>
<protein>
    <submittedName>
        <fullName evidence="1">Ureidoglycolate lyase</fullName>
        <ecNumber evidence="1">4.3.2.3</ecNumber>
    </submittedName>
</protein>
<name>A0ABW4QD52_9BACL</name>